<evidence type="ECO:0000313" key="4">
    <source>
        <dbReference type="Proteomes" id="UP001549047"/>
    </source>
</evidence>
<dbReference type="Proteomes" id="UP001549047">
    <property type="component" value="Unassembled WGS sequence"/>
</dbReference>
<protein>
    <submittedName>
        <fullName evidence="3">ElaB/YqjD/DUF883 family membrane-anchored ribosome-binding protein</fullName>
    </submittedName>
</protein>
<organism evidence="3 4">
    <name type="scientific">Rhizobium aquaticum</name>
    <dbReference type="NCBI Taxonomy" id="1549636"/>
    <lineage>
        <taxon>Bacteria</taxon>
        <taxon>Pseudomonadati</taxon>
        <taxon>Pseudomonadota</taxon>
        <taxon>Alphaproteobacteria</taxon>
        <taxon>Hyphomicrobiales</taxon>
        <taxon>Rhizobiaceae</taxon>
        <taxon>Rhizobium/Agrobacterium group</taxon>
        <taxon>Rhizobium</taxon>
    </lineage>
</organism>
<keyword evidence="4" id="KW-1185">Reference proteome</keyword>
<reference evidence="3 4" key="1">
    <citation type="submission" date="2024-06" db="EMBL/GenBank/DDBJ databases">
        <title>Genomic Encyclopedia of Type Strains, Phase IV (KMG-IV): sequencing the most valuable type-strain genomes for metagenomic binning, comparative biology and taxonomic classification.</title>
        <authorList>
            <person name="Goeker M."/>
        </authorList>
    </citation>
    <scope>NUCLEOTIDE SEQUENCE [LARGE SCALE GENOMIC DNA]</scope>
    <source>
        <strain evidence="3 4">DSM 29780</strain>
    </source>
</reference>
<name>A0ABV2IVU3_9HYPH</name>
<keyword evidence="2" id="KW-0472">Membrane</keyword>
<keyword evidence="2" id="KW-0812">Transmembrane</keyword>
<dbReference type="RefSeq" id="WP_354554155.1">
    <property type="nucleotide sequence ID" value="NZ_JBEPMB010000001.1"/>
</dbReference>
<accession>A0ABV2IVU3</accession>
<evidence type="ECO:0000313" key="3">
    <source>
        <dbReference type="EMBL" id="MET3611829.1"/>
    </source>
</evidence>
<sequence>MAELDTIRKELETLLKEVKHLQTKAAKPAVEKPAAAAEAAPGDAETEETPDAIAELQTYLATKAGEAEEALEEHPLVVAAAAFVLGLVAGAIAFR</sequence>
<feature type="region of interest" description="Disordered" evidence="1">
    <location>
        <begin position="26"/>
        <end position="49"/>
    </location>
</feature>
<feature type="transmembrane region" description="Helical" evidence="2">
    <location>
        <begin position="76"/>
        <end position="94"/>
    </location>
</feature>
<proteinExistence type="predicted"/>
<keyword evidence="2" id="KW-1133">Transmembrane helix</keyword>
<evidence type="ECO:0000256" key="1">
    <source>
        <dbReference type="SAM" id="MobiDB-lite"/>
    </source>
</evidence>
<dbReference type="EMBL" id="JBEPMB010000001">
    <property type="protein sequence ID" value="MET3611829.1"/>
    <property type="molecule type" value="Genomic_DNA"/>
</dbReference>
<gene>
    <name evidence="3" type="ORF">ABID16_000134</name>
</gene>
<evidence type="ECO:0000256" key="2">
    <source>
        <dbReference type="SAM" id="Phobius"/>
    </source>
</evidence>
<comment type="caution">
    <text evidence="3">The sequence shown here is derived from an EMBL/GenBank/DDBJ whole genome shotgun (WGS) entry which is preliminary data.</text>
</comment>
<feature type="compositionally biased region" description="Low complexity" evidence="1">
    <location>
        <begin position="26"/>
        <end position="43"/>
    </location>
</feature>